<organism evidence="6 7">
    <name type="scientific">Rhynchospora tenuis</name>
    <dbReference type="NCBI Taxonomy" id="198213"/>
    <lineage>
        <taxon>Eukaryota</taxon>
        <taxon>Viridiplantae</taxon>
        <taxon>Streptophyta</taxon>
        <taxon>Embryophyta</taxon>
        <taxon>Tracheophyta</taxon>
        <taxon>Spermatophyta</taxon>
        <taxon>Magnoliopsida</taxon>
        <taxon>Liliopsida</taxon>
        <taxon>Poales</taxon>
        <taxon>Cyperaceae</taxon>
        <taxon>Cyperoideae</taxon>
        <taxon>Rhynchosporeae</taxon>
        <taxon>Rhynchospora</taxon>
    </lineage>
</organism>
<dbReference type="GO" id="GO:0005886">
    <property type="term" value="C:plasma membrane"/>
    <property type="evidence" value="ECO:0007669"/>
    <property type="project" value="TreeGrafter"/>
</dbReference>
<comment type="caution">
    <text evidence="6">The sequence shown here is derived from an EMBL/GenBank/DDBJ whole genome shotgun (WGS) entry which is preliminary data.</text>
</comment>
<dbReference type="PROSITE" id="PS51485">
    <property type="entry name" value="PHYTOCYANIN"/>
    <property type="match status" value="1"/>
</dbReference>
<dbReference type="InterPro" id="IPR039391">
    <property type="entry name" value="Phytocyanin-like"/>
</dbReference>
<protein>
    <recommendedName>
        <fullName evidence="5">Phytocyanin domain-containing protein</fullName>
    </recommendedName>
</protein>
<name>A0AAD6EZK3_9POAL</name>
<dbReference type="Pfam" id="PF02298">
    <property type="entry name" value="Cu_bind_like"/>
    <property type="match status" value="1"/>
</dbReference>
<keyword evidence="2" id="KW-0325">Glycoprotein</keyword>
<dbReference type="FunFam" id="2.60.40.420:FF:000003">
    <property type="entry name" value="Blue copper"/>
    <property type="match status" value="1"/>
</dbReference>
<proteinExistence type="predicted"/>
<evidence type="ECO:0000313" key="7">
    <source>
        <dbReference type="Proteomes" id="UP001210211"/>
    </source>
</evidence>
<evidence type="ECO:0000313" key="6">
    <source>
        <dbReference type="EMBL" id="KAJ3706959.1"/>
    </source>
</evidence>
<evidence type="ECO:0000256" key="2">
    <source>
        <dbReference type="ARBA" id="ARBA00023180"/>
    </source>
</evidence>
<dbReference type="CDD" id="cd04216">
    <property type="entry name" value="Phytocyanin"/>
    <property type="match status" value="1"/>
</dbReference>
<feature type="domain" description="Phytocyanin" evidence="5">
    <location>
        <begin position="21"/>
        <end position="119"/>
    </location>
</feature>
<dbReference type="InterPro" id="IPR003245">
    <property type="entry name" value="Phytocyanin_dom"/>
</dbReference>
<dbReference type="SUPFAM" id="SSF49503">
    <property type="entry name" value="Cupredoxins"/>
    <property type="match status" value="1"/>
</dbReference>
<dbReference type="Proteomes" id="UP001210211">
    <property type="component" value="Unassembled WGS sequence"/>
</dbReference>
<feature type="signal peptide" evidence="4">
    <location>
        <begin position="1"/>
        <end position="20"/>
    </location>
</feature>
<keyword evidence="7" id="KW-1185">Reference proteome</keyword>
<evidence type="ECO:0000256" key="3">
    <source>
        <dbReference type="SAM" id="MobiDB-lite"/>
    </source>
</evidence>
<evidence type="ECO:0000259" key="5">
    <source>
        <dbReference type="PROSITE" id="PS51485"/>
    </source>
</evidence>
<sequence length="201" mass="20272">MASVVSLLVIAAVAAAPVYGKDYIVGDSQGWTSGGDYTTWAKGKKFTVGDTLTFQYGSFHTVDEVSKADYSSCSSSNSIQSYNDQNTKITLDKAGTRYFICGTTGHCSAGMKLAVTVSDAAASAPAPSTPKATPAAPSDDTPSTTPKTSTPSSTPATESPKATTTTTSTKSTTNTSGALVSGPAKGLVAGVLVALGLAFMG</sequence>
<dbReference type="AlphaFoldDB" id="A0AAD6EZK3"/>
<evidence type="ECO:0000256" key="4">
    <source>
        <dbReference type="SAM" id="SignalP"/>
    </source>
</evidence>
<keyword evidence="4" id="KW-0732">Signal</keyword>
<accession>A0AAD6EZK3</accession>
<dbReference type="GO" id="GO:0046872">
    <property type="term" value="F:metal ion binding"/>
    <property type="evidence" value="ECO:0007669"/>
    <property type="project" value="UniProtKB-KW"/>
</dbReference>
<keyword evidence="1" id="KW-0479">Metal-binding</keyword>
<evidence type="ECO:0000256" key="1">
    <source>
        <dbReference type="ARBA" id="ARBA00022723"/>
    </source>
</evidence>
<reference evidence="6 7" key="1">
    <citation type="journal article" date="2022" name="Cell">
        <title>Repeat-based holocentromeres influence genome architecture and karyotype evolution.</title>
        <authorList>
            <person name="Hofstatter P.G."/>
            <person name="Thangavel G."/>
            <person name="Lux T."/>
            <person name="Neumann P."/>
            <person name="Vondrak T."/>
            <person name="Novak P."/>
            <person name="Zhang M."/>
            <person name="Costa L."/>
            <person name="Castellani M."/>
            <person name="Scott A."/>
            <person name="Toegelov H."/>
            <person name="Fuchs J."/>
            <person name="Mata-Sucre Y."/>
            <person name="Dias Y."/>
            <person name="Vanzela A.L.L."/>
            <person name="Huettel B."/>
            <person name="Almeida C.C.S."/>
            <person name="Simkova H."/>
            <person name="Souza G."/>
            <person name="Pedrosa-Harand A."/>
            <person name="Macas J."/>
            <person name="Mayer K.F.X."/>
            <person name="Houben A."/>
            <person name="Marques A."/>
        </authorList>
    </citation>
    <scope>NUCLEOTIDE SEQUENCE [LARGE SCALE GENOMIC DNA]</scope>
    <source>
        <strain evidence="6">RhyTen1mFocal</strain>
    </source>
</reference>
<dbReference type="PANTHER" id="PTHR33021:SF350">
    <property type="entry name" value="UCLACYANIN-2"/>
    <property type="match status" value="1"/>
</dbReference>
<dbReference type="Gene3D" id="2.60.40.420">
    <property type="entry name" value="Cupredoxins - blue copper proteins"/>
    <property type="match status" value="1"/>
</dbReference>
<dbReference type="EMBL" id="JAMRDG010000001">
    <property type="protein sequence ID" value="KAJ3706959.1"/>
    <property type="molecule type" value="Genomic_DNA"/>
</dbReference>
<feature type="region of interest" description="Disordered" evidence="3">
    <location>
        <begin position="123"/>
        <end position="181"/>
    </location>
</feature>
<feature type="chain" id="PRO_5042060965" description="Phytocyanin domain-containing protein" evidence="4">
    <location>
        <begin position="21"/>
        <end position="201"/>
    </location>
</feature>
<feature type="compositionally biased region" description="Low complexity" evidence="3">
    <location>
        <begin position="123"/>
        <end position="176"/>
    </location>
</feature>
<dbReference type="InterPro" id="IPR008972">
    <property type="entry name" value="Cupredoxin"/>
</dbReference>
<dbReference type="GO" id="GO:0009055">
    <property type="term" value="F:electron transfer activity"/>
    <property type="evidence" value="ECO:0007669"/>
    <property type="project" value="InterPro"/>
</dbReference>
<gene>
    <name evidence="6" type="ORF">LUZ61_010664</name>
</gene>
<dbReference type="PANTHER" id="PTHR33021">
    <property type="entry name" value="BLUE COPPER PROTEIN"/>
    <property type="match status" value="1"/>
</dbReference>